<sequence length="721" mass="78108">MPWKRGEGVTTVSTSLQMFDQMTRPLQQVTNALNLTIRAMNDMNAAGNRDIRLTNSLNAAQTATQRAAAELQRLSTAQNSATNSQNQLNNAFNRGSNESNVLIGKVKGLVGAYLGFQAVKKGIDLTIGGAARLEQQLIVISGMLGNKDVGRAFFEELNKYANISVYGLKEFNAITRSFIQFTKNTDSLMKLNKTAEKLAFLDPTQGLEGAGFALKEAMSGDFMSLRSRFGFGKVDAEILKASKSMDEFINKFNKLLAKKGATDKALQEFNQSAVAQMNNFKSNVETAFSQAANSGLEIVKPLLAKINQGFKNGSFNTFFGGIGAGLSLIVGLTMNVIDGFQWIGNVVESNWSIISPIIWGIIGSLIVYNATMGIAWLTTIKDVTAKIMHTIASWSQTAAVIALTLAQEGLNAALAICPITWIIIAIIILIALFYAAVAAVNHFAGTSVSATGLICGAFMAGLAFIGNLFVALGNLILDIVALAYNTFANFAEFLANVFVDPIGSIVRLFAGMADTVLEILQGIASAIDTIFGSNLANAVNGWRGSLQGAVDNLVGEPKIKIQRIDAAAQHFDRFEYGKAYNSGYKVGKNIEEKFDINKIFNNIKKPTASKMPDLAAWNKAQGPGELTMPGEKDKKNKNKGLKNANKHLKNIDDKIDISNEHLEMMRDLAEMESVQNFVTLTPTVQVTTGDIKEEADINKIITKIETYMKNELVNSAEGVYN</sequence>
<proteinExistence type="predicted"/>
<feature type="transmembrane region" description="Helical" evidence="1">
    <location>
        <begin position="357"/>
        <end position="380"/>
    </location>
</feature>
<name>A0ABT4D985_9CLOT</name>
<feature type="transmembrane region" description="Helical" evidence="1">
    <location>
        <begin position="315"/>
        <end position="337"/>
    </location>
</feature>
<evidence type="ECO:0000256" key="1">
    <source>
        <dbReference type="SAM" id="Phobius"/>
    </source>
</evidence>
<gene>
    <name evidence="2" type="ORF">OW729_09685</name>
</gene>
<dbReference type="EMBL" id="JAPQFJ010000008">
    <property type="protein sequence ID" value="MCY6958873.1"/>
    <property type="molecule type" value="Genomic_DNA"/>
</dbReference>
<evidence type="ECO:0000313" key="2">
    <source>
        <dbReference type="EMBL" id="MCY6958873.1"/>
    </source>
</evidence>
<protein>
    <recommendedName>
        <fullName evidence="4">Tail length tape measure protein</fullName>
    </recommendedName>
</protein>
<keyword evidence="1" id="KW-0812">Transmembrane</keyword>
<organism evidence="2 3">
    <name type="scientific">Clostridium brassicae</name>
    <dbReference type="NCBI Taxonomy" id="2999072"/>
    <lineage>
        <taxon>Bacteria</taxon>
        <taxon>Bacillati</taxon>
        <taxon>Bacillota</taxon>
        <taxon>Clostridia</taxon>
        <taxon>Eubacteriales</taxon>
        <taxon>Clostridiaceae</taxon>
        <taxon>Clostridium</taxon>
    </lineage>
</organism>
<evidence type="ECO:0000313" key="3">
    <source>
        <dbReference type="Proteomes" id="UP001144612"/>
    </source>
</evidence>
<comment type="caution">
    <text evidence="2">The sequence shown here is derived from an EMBL/GenBank/DDBJ whole genome shotgun (WGS) entry which is preliminary data.</text>
</comment>
<keyword evidence="1" id="KW-0472">Membrane</keyword>
<evidence type="ECO:0008006" key="4">
    <source>
        <dbReference type="Google" id="ProtNLM"/>
    </source>
</evidence>
<reference evidence="2" key="1">
    <citation type="submission" date="2022-12" db="EMBL/GenBank/DDBJ databases">
        <title>Clostridium sp. nov., isolated from industrial wastewater.</title>
        <authorList>
            <person name="Jiayan W."/>
        </authorList>
    </citation>
    <scope>NUCLEOTIDE SEQUENCE</scope>
    <source>
        <strain evidence="2">ZC22-4</strain>
    </source>
</reference>
<keyword evidence="3" id="KW-1185">Reference proteome</keyword>
<keyword evidence="1" id="KW-1133">Transmembrane helix</keyword>
<feature type="transmembrane region" description="Helical" evidence="1">
    <location>
        <begin position="412"/>
        <end position="440"/>
    </location>
</feature>
<accession>A0ABT4D985</accession>
<feature type="transmembrane region" description="Helical" evidence="1">
    <location>
        <begin position="452"/>
        <end position="477"/>
    </location>
</feature>
<dbReference type="Proteomes" id="UP001144612">
    <property type="component" value="Unassembled WGS sequence"/>
</dbReference>